<evidence type="ECO:0000313" key="3">
    <source>
        <dbReference type="EMBL" id="CAE0405588.1"/>
    </source>
</evidence>
<name>A0A7S3L0M1_9STRA</name>
<sequence length="257" mass="29829">MNMKCQIFILTFMHILSVCHAFMVPSVTNRQQSARLTPPLPLPSPLCSSFPQQSLSSATRLQLLLDVPDGFFTITFPMLGILLSLSKNFARIRMEENAWEQRLAEGRLQALRADPTLTELDLRRQEAAAEWSAYGKPRFEQEERERELMTRRGARTKVMERESDDTASSKSSSSSSYSRNPRMTDQDIAAFEMEYGVTYDPYYDEPYTTDELPTDVAFTTDRRYGDRIYENGEIFYKHGDDMYYRQGAKPRNIKFWD</sequence>
<feature type="chain" id="PRO_5031159407" evidence="2">
    <location>
        <begin position="22"/>
        <end position="257"/>
    </location>
</feature>
<accession>A0A7S3L0M1</accession>
<feature type="compositionally biased region" description="Low complexity" evidence="1">
    <location>
        <begin position="168"/>
        <end position="178"/>
    </location>
</feature>
<evidence type="ECO:0000256" key="2">
    <source>
        <dbReference type="SAM" id="SignalP"/>
    </source>
</evidence>
<dbReference type="EMBL" id="HBIM01004207">
    <property type="protein sequence ID" value="CAE0405588.1"/>
    <property type="molecule type" value="Transcribed_RNA"/>
</dbReference>
<feature type="signal peptide" evidence="2">
    <location>
        <begin position="1"/>
        <end position="21"/>
    </location>
</feature>
<dbReference type="AlphaFoldDB" id="A0A7S3L0M1"/>
<protein>
    <submittedName>
        <fullName evidence="3">Uncharacterized protein</fullName>
    </submittedName>
</protein>
<reference evidence="3" key="1">
    <citation type="submission" date="2021-01" db="EMBL/GenBank/DDBJ databases">
        <authorList>
            <person name="Corre E."/>
            <person name="Pelletier E."/>
            <person name="Niang G."/>
            <person name="Scheremetjew M."/>
            <person name="Finn R."/>
            <person name="Kale V."/>
            <person name="Holt S."/>
            <person name="Cochrane G."/>
            <person name="Meng A."/>
            <person name="Brown T."/>
            <person name="Cohen L."/>
        </authorList>
    </citation>
    <scope>NUCLEOTIDE SEQUENCE</scope>
    <source>
        <strain evidence="3">CCMP127</strain>
    </source>
</reference>
<organism evidence="3">
    <name type="scientific">Amphora coffeiformis</name>
    <dbReference type="NCBI Taxonomy" id="265554"/>
    <lineage>
        <taxon>Eukaryota</taxon>
        <taxon>Sar</taxon>
        <taxon>Stramenopiles</taxon>
        <taxon>Ochrophyta</taxon>
        <taxon>Bacillariophyta</taxon>
        <taxon>Bacillariophyceae</taxon>
        <taxon>Bacillariophycidae</taxon>
        <taxon>Thalassiophysales</taxon>
        <taxon>Catenulaceae</taxon>
        <taxon>Amphora</taxon>
    </lineage>
</organism>
<feature type="region of interest" description="Disordered" evidence="1">
    <location>
        <begin position="140"/>
        <end position="183"/>
    </location>
</feature>
<keyword evidence="2" id="KW-0732">Signal</keyword>
<gene>
    <name evidence="3" type="ORF">ACOF00016_LOCUS3598</name>
</gene>
<feature type="compositionally biased region" description="Basic and acidic residues" evidence="1">
    <location>
        <begin position="140"/>
        <end position="150"/>
    </location>
</feature>
<evidence type="ECO:0000256" key="1">
    <source>
        <dbReference type="SAM" id="MobiDB-lite"/>
    </source>
</evidence>
<proteinExistence type="predicted"/>